<accession>A0A0L8V9I8</accession>
<organism evidence="2 3">
    <name type="scientific">Sunxiuqinia dokdonensis</name>
    <dbReference type="NCBI Taxonomy" id="1409788"/>
    <lineage>
        <taxon>Bacteria</taxon>
        <taxon>Pseudomonadati</taxon>
        <taxon>Bacteroidota</taxon>
        <taxon>Bacteroidia</taxon>
        <taxon>Marinilabiliales</taxon>
        <taxon>Prolixibacteraceae</taxon>
        <taxon>Sunxiuqinia</taxon>
    </lineage>
</organism>
<keyword evidence="1" id="KW-0732">Signal</keyword>
<proteinExistence type="predicted"/>
<gene>
    <name evidence="2" type="ORF">NC99_21580</name>
</gene>
<comment type="caution">
    <text evidence="2">The sequence shown here is derived from an EMBL/GenBank/DDBJ whole genome shotgun (WGS) entry which is preliminary data.</text>
</comment>
<feature type="signal peptide" evidence="1">
    <location>
        <begin position="1"/>
        <end position="21"/>
    </location>
</feature>
<dbReference type="RefSeq" id="WP_053183092.1">
    <property type="nucleotide sequence ID" value="NZ_LGIA01000149.1"/>
</dbReference>
<dbReference type="OrthoDB" id="1121445at2"/>
<sequence>MKIILTTTYFLILTVSIYAQANDEELIRTCFDRYRHFLLAENGEEAIKFVDSHSIDYYGDLQELAKNADSLTIESLPIFDRVMVLTVRVMVPKEDILEFDGQSLLTYAINNGMIGKQNQGSLMIGQVNVDQNSAQGKLLLDQIESPYSVHFNKENGEWKYDLTSLFPLADSYIRKMTDEFGEKWMINAIVSAMAKENNKNNLWNPIK</sequence>
<reference evidence="3" key="1">
    <citation type="submission" date="2015-07" db="EMBL/GenBank/DDBJ databases">
        <title>Genome sequencing of Sunxiuqinia dokdonensis strain SK.</title>
        <authorList>
            <person name="Ahn S."/>
            <person name="Kim B.-C."/>
        </authorList>
    </citation>
    <scope>NUCLEOTIDE SEQUENCE [LARGE SCALE GENOMIC DNA]</scope>
    <source>
        <strain evidence="3">SK</strain>
    </source>
</reference>
<protein>
    <recommendedName>
        <fullName evidence="4">DUF4468 domain-containing protein</fullName>
    </recommendedName>
</protein>
<dbReference type="STRING" id="1409788.NC99_21580"/>
<keyword evidence="3" id="KW-1185">Reference proteome</keyword>
<feature type="chain" id="PRO_5005591257" description="DUF4468 domain-containing protein" evidence="1">
    <location>
        <begin position="22"/>
        <end position="207"/>
    </location>
</feature>
<evidence type="ECO:0000256" key="1">
    <source>
        <dbReference type="SAM" id="SignalP"/>
    </source>
</evidence>
<evidence type="ECO:0000313" key="3">
    <source>
        <dbReference type="Proteomes" id="UP000036958"/>
    </source>
</evidence>
<dbReference type="Proteomes" id="UP000036958">
    <property type="component" value="Unassembled WGS sequence"/>
</dbReference>
<dbReference type="AlphaFoldDB" id="A0A0L8V9I8"/>
<evidence type="ECO:0000313" key="2">
    <source>
        <dbReference type="EMBL" id="KOH45033.1"/>
    </source>
</evidence>
<evidence type="ECO:0008006" key="4">
    <source>
        <dbReference type="Google" id="ProtNLM"/>
    </source>
</evidence>
<dbReference type="EMBL" id="LGIA01000149">
    <property type="protein sequence ID" value="KOH45033.1"/>
    <property type="molecule type" value="Genomic_DNA"/>
</dbReference>
<name>A0A0L8V9I8_9BACT</name>